<organism evidence="1 2">
    <name type="scientific">Candidatus Altarchaeum hamiconexum</name>
    <dbReference type="NCBI Taxonomy" id="1803513"/>
    <lineage>
        <taxon>Archaea</taxon>
        <taxon>Candidatus Altarchaeota</taxon>
        <taxon>Candidatus Altiarchaeia</taxon>
        <taxon>Candidatus Altarchaeales</taxon>
        <taxon>Candidatus Altarchaeaceae</taxon>
        <taxon>Candidatus Altarchaeum</taxon>
    </lineage>
</organism>
<accession>A0A8J7Z1A7</accession>
<evidence type="ECO:0000313" key="2">
    <source>
        <dbReference type="Proteomes" id="UP000768163"/>
    </source>
</evidence>
<dbReference type="InterPro" id="IPR000836">
    <property type="entry name" value="PRTase_dom"/>
</dbReference>
<name>A0A8J7Z1A7_9ARCH</name>
<dbReference type="AlphaFoldDB" id="A0A8J7Z1A7"/>
<sequence>MDMNNKDIIKNRQVLLIDDVTTTVTSLNVGKHILLLAKAKLVVMFALAQTC</sequence>
<dbReference type="Gene3D" id="3.40.50.2020">
    <property type="match status" value="1"/>
</dbReference>
<keyword evidence="1" id="KW-0328">Glycosyltransferase</keyword>
<comment type="caution">
    <text evidence="1">The sequence shown here is derived from an EMBL/GenBank/DDBJ whole genome shotgun (WGS) entry which is preliminary data.</text>
</comment>
<dbReference type="InterPro" id="IPR029057">
    <property type="entry name" value="PRTase-like"/>
</dbReference>
<dbReference type="EMBL" id="JAACVF010000113">
    <property type="protein sequence ID" value="NCN65277.1"/>
    <property type="molecule type" value="Genomic_DNA"/>
</dbReference>
<evidence type="ECO:0000313" key="1">
    <source>
        <dbReference type="EMBL" id="NCN65277.1"/>
    </source>
</evidence>
<dbReference type="Proteomes" id="UP000768163">
    <property type="component" value="Unassembled WGS sequence"/>
</dbReference>
<gene>
    <name evidence="1" type="ORF">GW910_04340</name>
</gene>
<dbReference type="SUPFAM" id="SSF53271">
    <property type="entry name" value="PRTase-like"/>
    <property type="match status" value="1"/>
</dbReference>
<reference evidence="1" key="1">
    <citation type="submission" date="2019-11" db="EMBL/GenBank/DDBJ databases">
        <title>Lipid analysis of CO2-rich subsurface aquifers suggests an autotrophy-based deep biosphere with lysolipids enriched in CPR bacteria.</title>
        <authorList>
            <person name="Probst A.J."/>
            <person name="Elling F.J."/>
            <person name="Castelle C.J."/>
            <person name="Zhu Q."/>
            <person name="Elvert M."/>
            <person name="Birarda G."/>
            <person name="Holman H.-Y."/>
            <person name="Lane K.R."/>
            <person name="Ladd B."/>
            <person name="Ryan M.C."/>
            <person name="Woyke T."/>
            <person name="Hinrichs K.-U."/>
            <person name="Banfield J.F."/>
        </authorList>
    </citation>
    <scope>NUCLEOTIDE SEQUENCE</scope>
    <source>
        <strain evidence="1">CG_2015-01_33_1645</strain>
    </source>
</reference>
<dbReference type="CDD" id="cd06223">
    <property type="entry name" value="PRTases_typeI"/>
    <property type="match status" value="1"/>
</dbReference>
<protein>
    <submittedName>
        <fullName evidence="1">Phosphoribosyltransferase</fullName>
    </submittedName>
</protein>
<dbReference type="GO" id="GO:0016757">
    <property type="term" value="F:glycosyltransferase activity"/>
    <property type="evidence" value="ECO:0007669"/>
    <property type="project" value="UniProtKB-KW"/>
</dbReference>
<keyword evidence="1" id="KW-0808">Transferase</keyword>
<proteinExistence type="predicted"/>